<dbReference type="InterPro" id="IPR001005">
    <property type="entry name" value="SANT/Myb"/>
</dbReference>
<evidence type="ECO:0000256" key="4">
    <source>
        <dbReference type="ARBA" id="ARBA00023242"/>
    </source>
</evidence>
<keyword evidence="2" id="KW-0158">Chromosome</keyword>
<feature type="region of interest" description="Disordered" evidence="5">
    <location>
        <begin position="96"/>
        <end position="180"/>
    </location>
</feature>
<protein>
    <recommendedName>
        <fullName evidence="9">Myb-like domain-containing protein</fullName>
    </recommendedName>
</protein>
<reference evidence="8" key="1">
    <citation type="submission" date="2014-05" db="EMBL/GenBank/DDBJ databases">
        <title>The transcriptome of the halophilic microalga Tetraselmis sp. GSL018 isolated from the Great Salt Lake, Utah.</title>
        <authorList>
            <person name="Jinkerson R.E."/>
            <person name="D'Adamo S."/>
            <person name="Posewitz M.C."/>
        </authorList>
    </citation>
    <scope>NUCLEOTIDE SEQUENCE</scope>
    <source>
        <strain evidence="8">GSL018</strain>
    </source>
</reference>
<organism evidence="8">
    <name type="scientific">Tetraselmis sp. GSL018</name>
    <dbReference type="NCBI Taxonomy" id="582737"/>
    <lineage>
        <taxon>Eukaryota</taxon>
        <taxon>Viridiplantae</taxon>
        <taxon>Chlorophyta</taxon>
        <taxon>core chlorophytes</taxon>
        <taxon>Chlorodendrophyceae</taxon>
        <taxon>Chlorodendrales</taxon>
        <taxon>Chlorodendraceae</taxon>
        <taxon>Tetraselmis</taxon>
    </lineage>
</organism>
<feature type="compositionally biased region" description="Pro residues" evidence="5">
    <location>
        <begin position="97"/>
        <end position="108"/>
    </location>
</feature>
<evidence type="ECO:0000256" key="5">
    <source>
        <dbReference type="SAM" id="MobiDB-lite"/>
    </source>
</evidence>
<evidence type="ECO:0000259" key="7">
    <source>
        <dbReference type="PROSITE" id="PS50090"/>
    </source>
</evidence>
<keyword evidence="3" id="KW-0238">DNA-binding</keyword>
<dbReference type="InterPro" id="IPR000626">
    <property type="entry name" value="Ubiquitin-like_dom"/>
</dbReference>
<dbReference type="PANTHER" id="PTHR46267:SF15">
    <property type="entry name" value="WINGED HELIX-TURN-HELIX TRANSCRIPTION REPRESSOR DNA-BINDING PROTEIN-RELATED"/>
    <property type="match status" value="1"/>
</dbReference>
<proteinExistence type="predicted"/>
<dbReference type="CDD" id="cd11660">
    <property type="entry name" value="SANT_TRF"/>
    <property type="match status" value="1"/>
</dbReference>
<name>A0A061SIE8_9CHLO</name>
<gene>
    <name evidence="8" type="ORF">TSPGSL018_4763</name>
</gene>
<accession>A0A061SIE8</accession>
<dbReference type="GO" id="GO:0005634">
    <property type="term" value="C:nucleus"/>
    <property type="evidence" value="ECO:0007669"/>
    <property type="project" value="UniProtKB-SubCell"/>
</dbReference>
<dbReference type="GO" id="GO:0003691">
    <property type="term" value="F:double-stranded telomeric DNA binding"/>
    <property type="evidence" value="ECO:0007669"/>
    <property type="project" value="InterPro"/>
</dbReference>
<evidence type="ECO:0000256" key="2">
    <source>
        <dbReference type="ARBA" id="ARBA00022454"/>
    </source>
</evidence>
<comment type="subcellular location">
    <subcellularLocation>
        <location evidence="1">Nucleus</location>
    </subcellularLocation>
</comment>
<evidence type="ECO:0008006" key="9">
    <source>
        <dbReference type="Google" id="ProtNLM"/>
    </source>
</evidence>
<dbReference type="PANTHER" id="PTHR46267">
    <property type="entry name" value="SINGLE MYB HISTONE 4"/>
    <property type="match status" value="1"/>
</dbReference>
<dbReference type="SUPFAM" id="SSF54236">
    <property type="entry name" value="Ubiquitin-like"/>
    <property type="match status" value="1"/>
</dbReference>
<keyword evidence="4" id="KW-0539">Nucleus</keyword>
<dbReference type="CDD" id="cd17039">
    <property type="entry name" value="Ubl_ubiquitin_like"/>
    <property type="match status" value="1"/>
</dbReference>
<evidence type="ECO:0000259" key="6">
    <source>
        <dbReference type="PROSITE" id="PS50053"/>
    </source>
</evidence>
<dbReference type="EMBL" id="GBEZ01002197">
    <property type="protein sequence ID" value="JAC82834.1"/>
    <property type="molecule type" value="Transcribed_RNA"/>
</dbReference>
<dbReference type="Gene3D" id="1.10.246.220">
    <property type="match status" value="1"/>
</dbReference>
<dbReference type="InterPro" id="IPR009057">
    <property type="entry name" value="Homeodomain-like_sf"/>
</dbReference>
<dbReference type="SUPFAM" id="SSF46689">
    <property type="entry name" value="Homeodomain-like"/>
    <property type="match status" value="1"/>
</dbReference>
<evidence type="ECO:0000256" key="3">
    <source>
        <dbReference type="ARBA" id="ARBA00023125"/>
    </source>
</evidence>
<dbReference type="InterPro" id="IPR044597">
    <property type="entry name" value="SMH1-6"/>
</dbReference>
<dbReference type="PROSITE" id="PS50053">
    <property type="entry name" value="UBIQUITIN_2"/>
    <property type="match status" value="1"/>
</dbReference>
<feature type="domain" description="Myb-like" evidence="7">
    <location>
        <begin position="176"/>
        <end position="232"/>
    </location>
</feature>
<dbReference type="AlphaFoldDB" id="A0A061SIE8"/>
<evidence type="ECO:0000313" key="8">
    <source>
        <dbReference type="EMBL" id="JAC82834.1"/>
    </source>
</evidence>
<evidence type="ECO:0000256" key="1">
    <source>
        <dbReference type="ARBA" id="ARBA00004123"/>
    </source>
</evidence>
<sequence>MESLKSQSSREPHFRINLVSLHGPPWPMDVEPGQLVVALKQQVAKHLSRLGKNISPCYIRLRAKSAKAVPGVELEDGEPISSYGVCRGGAIFLLIDPPMPEPKEPAAPGPRAEPESAANRTGEDSVRQCGGAVPDEAPPRGGAQPALPGDSASRQDAGASPGTPSSIDDDWLQSPRKKKRTKAWTEGHILKLVRGVEKHGLGAWAAILRDRELQFPMGATQVTLKDKWRNLVIAVQKGKKMRGVSLSPVVLQKIRDIAEGAG</sequence>
<dbReference type="PROSITE" id="PS50090">
    <property type="entry name" value="MYB_LIKE"/>
    <property type="match status" value="1"/>
</dbReference>
<feature type="domain" description="Ubiquitin-like" evidence="6">
    <location>
        <begin position="14"/>
        <end position="100"/>
    </location>
</feature>
<dbReference type="InterPro" id="IPR029071">
    <property type="entry name" value="Ubiquitin-like_domsf"/>
</dbReference>